<name>A0A9Q0ENX5_9TELE</name>
<dbReference type="GO" id="GO:0004896">
    <property type="term" value="F:cytokine receptor activity"/>
    <property type="evidence" value="ECO:0007669"/>
    <property type="project" value="TreeGrafter"/>
</dbReference>
<proteinExistence type="predicted"/>
<dbReference type="Proteomes" id="UP001148018">
    <property type="component" value="Unassembled WGS sequence"/>
</dbReference>
<dbReference type="Gene3D" id="2.60.40.10">
    <property type="entry name" value="Immunoglobulins"/>
    <property type="match status" value="1"/>
</dbReference>
<dbReference type="PANTHER" id="PTHR20859">
    <property type="entry name" value="INTERFERON/INTERLEUKIN RECEPTOR"/>
    <property type="match status" value="1"/>
</dbReference>
<dbReference type="OrthoDB" id="8758322at2759"/>
<dbReference type="GO" id="GO:0005886">
    <property type="term" value="C:plasma membrane"/>
    <property type="evidence" value="ECO:0007669"/>
    <property type="project" value="TreeGrafter"/>
</dbReference>
<sequence length="394" mass="42201">MAGFQEVPPVTDVTLDCHNFQNILRWNYTHDESLKPRFRVDICAVTGTFDPLWVDYPDLQCDLSSFSSPDNDYFVSVTALVGLNESVSAPPDGITFSYYRSSMSSVKCSLDLPSVSVGAQPEVGVTFTFSHPSVHYRQKLVTKPKRQQRTSEDNAKVSKFEYRVVLVTPNKTEYSYSCMTKVCEDSVPAVSSAGVQPEGYCVKIDGYWEKMAVRGTQDYCVLAAPSTANSLIFKRTYRTKEKKQSYTALIQPDGLLSPVAVSLGPTFQLPADELGIIPEAPREDAAAAAAEEEVELAAPAAAEEVELAEAAAAVVAAAVAAAAVAGIVGQPPLPRQPEEGAGQVAQGVEVDVGQVAQGVEIDVGFQGGAGYEQRPIVVVAIEMGAGDIVEAYLS</sequence>
<dbReference type="PANTHER" id="PTHR20859:SF87">
    <property type="entry name" value="CYTOKINE RECEPTOR FAMILY MEMBER B13-RELATED"/>
    <property type="match status" value="1"/>
</dbReference>
<keyword evidence="3" id="KW-1185">Reference proteome</keyword>
<evidence type="ECO:0000313" key="3">
    <source>
        <dbReference type="Proteomes" id="UP001148018"/>
    </source>
</evidence>
<gene>
    <name evidence="2" type="ORF">NHX12_022772</name>
</gene>
<dbReference type="SUPFAM" id="SSF49265">
    <property type="entry name" value="Fibronectin type III"/>
    <property type="match status" value="1"/>
</dbReference>
<comment type="caution">
    <text evidence="2">The sequence shown here is derived from an EMBL/GenBank/DDBJ whole genome shotgun (WGS) entry which is preliminary data.</text>
</comment>
<organism evidence="2 3">
    <name type="scientific">Muraenolepis orangiensis</name>
    <name type="common">Patagonian moray cod</name>
    <dbReference type="NCBI Taxonomy" id="630683"/>
    <lineage>
        <taxon>Eukaryota</taxon>
        <taxon>Metazoa</taxon>
        <taxon>Chordata</taxon>
        <taxon>Craniata</taxon>
        <taxon>Vertebrata</taxon>
        <taxon>Euteleostomi</taxon>
        <taxon>Actinopterygii</taxon>
        <taxon>Neopterygii</taxon>
        <taxon>Teleostei</taxon>
        <taxon>Neoteleostei</taxon>
        <taxon>Acanthomorphata</taxon>
        <taxon>Zeiogadaria</taxon>
        <taxon>Gadariae</taxon>
        <taxon>Gadiformes</taxon>
        <taxon>Muraenolepidoidei</taxon>
        <taxon>Muraenolepididae</taxon>
        <taxon>Muraenolepis</taxon>
    </lineage>
</organism>
<dbReference type="InterPro" id="IPR050650">
    <property type="entry name" value="Type-II_Cytokine-TF_Rcpt"/>
</dbReference>
<dbReference type="AlphaFoldDB" id="A0A9Q0ENX5"/>
<feature type="domain" description="Fibronectin type-III" evidence="1">
    <location>
        <begin position="3"/>
        <end position="86"/>
    </location>
</feature>
<evidence type="ECO:0000259" key="1">
    <source>
        <dbReference type="Pfam" id="PF01108"/>
    </source>
</evidence>
<dbReference type="InterPro" id="IPR003961">
    <property type="entry name" value="FN3_dom"/>
</dbReference>
<accession>A0A9Q0ENX5</accession>
<dbReference type="EMBL" id="JANIIK010000038">
    <property type="protein sequence ID" value="KAJ3610680.1"/>
    <property type="molecule type" value="Genomic_DNA"/>
</dbReference>
<dbReference type="InterPro" id="IPR013783">
    <property type="entry name" value="Ig-like_fold"/>
</dbReference>
<evidence type="ECO:0000313" key="2">
    <source>
        <dbReference type="EMBL" id="KAJ3610680.1"/>
    </source>
</evidence>
<protein>
    <recommendedName>
        <fullName evidence="1">Fibronectin type-III domain-containing protein</fullName>
    </recommendedName>
</protein>
<dbReference type="InterPro" id="IPR036116">
    <property type="entry name" value="FN3_sf"/>
</dbReference>
<reference evidence="2" key="1">
    <citation type="submission" date="2022-07" db="EMBL/GenBank/DDBJ databases">
        <title>Chromosome-level genome of Muraenolepis orangiensis.</title>
        <authorList>
            <person name="Kim J."/>
        </authorList>
    </citation>
    <scope>NUCLEOTIDE SEQUENCE</scope>
    <source>
        <strain evidence="2">KU_S4_2022</strain>
        <tissue evidence="2">Muscle</tissue>
    </source>
</reference>
<dbReference type="Pfam" id="PF01108">
    <property type="entry name" value="Tissue_fac"/>
    <property type="match status" value="1"/>
</dbReference>